<keyword evidence="3" id="KW-0067">ATP-binding</keyword>
<name>M5DCT6_CHOCR</name>
<dbReference type="Gene3D" id="3.40.250.10">
    <property type="entry name" value="Rhodanese-like domain"/>
    <property type="match status" value="1"/>
</dbReference>
<evidence type="ECO:0000256" key="1">
    <source>
        <dbReference type="ARBA" id="ARBA00022679"/>
    </source>
</evidence>
<organism evidence="6 7">
    <name type="scientific">Chondrus crispus</name>
    <name type="common">Carrageen Irish moss</name>
    <name type="synonym">Polymorpha crispa</name>
    <dbReference type="NCBI Taxonomy" id="2769"/>
    <lineage>
        <taxon>Eukaryota</taxon>
        <taxon>Rhodophyta</taxon>
        <taxon>Florideophyceae</taxon>
        <taxon>Rhodymeniophycidae</taxon>
        <taxon>Gigartinales</taxon>
        <taxon>Gigartinaceae</taxon>
        <taxon>Chondrus</taxon>
    </lineage>
</organism>
<dbReference type="RefSeq" id="YP_007627343.1">
    <property type="nucleotide sequence ID" value="NC_020795.1"/>
</dbReference>
<evidence type="ECO:0000256" key="3">
    <source>
        <dbReference type="ARBA" id="ARBA00022840"/>
    </source>
</evidence>
<dbReference type="FunFam" id="3.40.50.720:FF:000033">
    <property type="entry name" value="Adenylyltransferase and sulfurtransferase MOCS3"/>
    <property type="match status" value="1"/>
</dbReference>
<dbReference type="InterPro" id="IPR045886">
    <property type="entry name" value="ThiF/MoeB/HesA"/>
</dbReference>
<feature type="domain" description="Rhodanese" evidence="5">
    <location>
        <begin position="280"/>
        <end position="365"/>
    </location>
</feature>
<keyword evidence="1" id="KW-0808">Transferase</keyword>
<keyword evidence="6" id="KW-0934">Plastid</keyword>
<dbReference type="Gene3D" id="3.40.50.720">
    <property type="entry name" value="NAD(P)-binding Rossmann-like Domain"/>
    <property type="match status" value="1"/>
</dbReference>
<protein>
    <recommendedName>
        <fullName evidence="4">Probable molybdopterin-synthase adenylyltransferase</fullName>
    </recommendedName>
</protein>
<evidence type="ECO:0000313" key="7">
    <source>
        <dbReference type="Proteomes" id="UP000012073"/>
    </source>
</evidence>
<dbReference type="CDD" id="cd00158">
    <property type="entry name" value="RHOD"/>
    <property type="match status" value="1"/>
</dbReference>
<dbReference type="InterPro" id="IPR000594">
    <property type="entry name" value="ThiF_NAD_FAD-bd"/>
</dbReference>
<evidence type="ECO:0000256" key="4">
    <source>
        <dbReference type="ARBA" id="ARBA00072792"/>
    </source>
</evidence>
<dbReference type="GO" id="GO:0016779">
    <property type="term" value="F:nucleotidyltransferase activity"/>
    <property type="evidence" value="ECO:0007669"/>
    <property type="project" value="TreeGrafter"/>
</dbReference>
<dbReference type="Pfam" id="PF00581">
    <property type="entry name" value="Rhodanese"/>
    <property type="match status" value="1"/>
</dbReference>
<evidence type="ECO:0000256" key="2">
    <source>
        <dbReference type="ARBA" id="ARBA00022741"/>
    </source>
</evidence>
<dbReference type="PROSITE" id="PS50206">
    <property type="entry name" value="RHODANESE_3"/>
    <property type="match status" value="1"/>
</dbReference>
<dbReference type="PANTHER" id="PTHR10953">
    <property type="entry name" value="UBIQUITIN-ACTIVATING ENZYME E1"/>
    <property type="match status" value="1"/>
</dbReference>
<dbReference type="GeneID" id="14971206"/>
<dbReference type="EMBL" id="HF562234">
    <property type="protein sequence ID" value="CCP38090.1"/>
    <property type="molecule type" value="Genomic_DNA"/>
</dbReference>
<dbReference type="KEGG" id="ccp:CHC_335"/>
<dbReference type="Pfam" id="PF00899">
    <property type="entry name" value="ThiF"/>
    <property type="match status" value="1"/>
</dbReference>
<dbReference type="InterPro" id="IPR035985">
    <property type="entry name" value="Ubiquitin-activating_enz"/>
</dbReference>
<dbReference type="SUPFAM" id="SSF69572">
    <property type="entry name" value="Activating enzymes of the ubiquitin-like proteins"/>
    <property type="match status" value="1"/>
</dbReference>
<sequence>MFNFNQDILKLCKEEYLIYSRHLILNEIGLVGQQRLKQANILCIGAGGLACPAILYLASSGIGSIGIIDSDIVSISNLHRQVLYTRNNINELKTKSIKKRIETINPYCKTHIYSYKLTKENALDLIKNYDLILDTSDNFDTRYIIDEACNILHKIHIYGAVQNFEGQISVFNYKNGPKYSEIYPRTSDLEMNNCNKIGILGIVPGIIGILQATEALKIILGIGKILSGYILIYNALNMSFYTIQLPITNTRTILKNQTSIYKIEQAKIILVNELKKKIEYKEQVFIIDVRQIQEFNQYHIHNAFNIPLQKLKQKKYIQFIYQNLINKTIIIYCSNNSRSIIGSQILNIHKINHYRLKDGLLKWLPMQ</sequence>
<dbReference type="AlphaFoldDB" id="M5DCT6"/>
<dbReference type="GO" id="GO:0004792">
    <property type="term" value="F:thiosulfate-cyanide sulfurtransferase activity"/>
    <property type="evidence" value="ECO:0007669"/>
    <property type="project" value="TreeGrafter"/>
</dbReference>
<dbReference type="GO" id="GO:0005524">
    <property type="term" value="F:ATP binding"/>
    <property type="evidence" value="ECO:0007669"/>
    <property type="project" value="UniProtKB-KW"/>
</dbReference>
<dbReference type="PANTHER" id="PTHR10953:SF102">
    <property type="entry name" value="ADENYLYLTRANSFERASE AND SULFURTRANSFERASE MOCS3"/>
    <property type="match status" value="1"/>
</dbReference>
<dbReference type="CDD" id="cd00757">
    <property type="entry name" value="ThiF_MoeB_HesA_family"/>
    <property type="match status" value="1"/>
</dbReference>
<evidence type="ECO:0000313" key="6">
    <source>
        <dbReference type="EMBL" id="CCP38090.1"/>
    </source>
</evidence>
<dbReference type="GO" id="GO:0008146">
    <property type="term" value="F:sulfotransferase activity"/>
    <property type="evidence" value="ECO:0007669"/>
    <property type="project" value="TreeGrafter"/>
</dbReference>
<keyword evidence="2" id="KW-0547">Nucleotide-binding</keyword>
<geneLocation type="plastid" evidence="6"/>
<dbReference type="GO" id="GO:0005829">
    <property type="term" value="C:cytosol"/>
    <property type="evidence" value="ECO:0007669"/>
    <property type="project" value="TreeGrafter"/>
</dbReference>
<dbReference type="Gramene" id="CCP38090">
    <property type="protein sequence ID" value="CCP38090"/>
    <property type="gene ID" value="CHC_335"/>
</dbReference>
<dbReference type="Proteomes" id="UP000012073">
    <property type="component" value="Plastid Pltd"/>
</dbReference>
<gene>
    <name evidence="6" type="primary">moeB</name>
    <name evidence="6" type="ORF">CHC_335</name>
</gene>
<keyword evidence="7" id="KW-1185">Reference proteome</keyword>
<accession>M5DCT6</accession>
<dbReference type="GO" id="GO:0008641">
    <property type="term" value="F:ubiquitin-like modifier activating enzyme activity"/>
    <property type="evidence" value="ECO:0007669"/>
    <property type="project" value="InterPro"/>
</dbReference>
<evidence type="ECO:0000259" key="5">
    <source>
        <dbReference type="PROSITE" id="PS50206"/>
    </source>
</evidence>
<dbReference type="OMA" id="YSARESC"/>
<dbReference type="InterPro" id="IPR001763">
    <property type="entry name" value="Rhodanese-like_dom"/>
</dbReference>
<proteinExistence type="predicted"/>
<reference evidence="6 7" key="1">
    <citation type="journal article" date="2013" name="PLoS ONE">
        <title>Evolution of red algal plastid genomes: ancient architectures, introns, horizontal gene transfer, and taxonomic utility of plastid markers.</title>
        <authorList>
            <person name="Janouskovec J."/>
            <person name="Liu S.-L."/>
            <person name="Martone P.T."/>
            <person name="Carre W."/>
            <person name="Leblanc C."/>
            <person name="Collen J."/>
            <person name="Keeling P.J."/>
        </authorList>
    </citation>
    <scope>NUCLEOTIDE SEQUENCE [LARGE SCALE GENOMIC DNA]</scope>
    <source>
        <strain evidence="7">cv. Stackhouse</strain>
    </source>
</reference>
<dbReference type="InterPro" id="IPR036873">
    <property type="entry name" value="Rhodanese-like_dom_sf"/>
</dbReference>
<dbReference type="OrthoDB" id="5538at2759"/>
<dbReference type="STRING" id="2769.M5DCT6"/>